<evidence type="ECO:0000313" key="2">
    <source>
        <dbReference type="EMBL" id="CAB1413500.1"/>
    </source>
</evidence>
<feature type="region of interest" description="Disordered" evidence="1">
    <location>
        <begin position="195"/>
        <end position="229"/>
    </location>
</feature>
<organism evidence="2 3">
    <name type="scientific">Pleuronectes platessa</name>
    <name type="common">European plaice</name>
    <dbReference type="NCBI Taxonomy" id="8262"/>
    <lineage>
        <taxon>Eukaryota</taxon>
        <taxon>Metazoa</taxon>
        <taxon>Chordata</taxon>
        <taxon>Craniata</taxon>
        <taxon>Vertebrata</taxon>
        <taxon>Euteleostomi</taxon>
        <taxon>Actinopterygii</taxon>
        <taxon>Neopterygii</taxon>
        <taxon>Teleostei</taxon>
        <taxon>Neoteleostei</taxon>
        <taxon>Acanthomorphata</taxon>
        <taxon>Carangaria</taxon>
        <taxon>Pleuronectiformes</taxon>
        <taxon>Pleuronectoidei</taxon>
        <taxon>Pleuronectidae</taxon>
        <taxon>Pleuronectes</taxon>
    </lineage>
</organism>
<dbReference type="AlphaFoldDB" id="A0A9N7TI45"/>
<dbReference type="Proteomes" id="UP001153269">
    <property type="component" value="Unassembled WGS sequence"/>
</dbReference>
<name>A0A9N7TI45_PLEPL</name>
<reference evidence="2" key="1">
    <citation type="submission" date="2020-03" db="EMBL/GenBank/DDBJ databases">
        <authorList>
            <person name="Weist P."/>
        </authorList>
    </citation>
    <scope>NUCLEOTIDE SEQUENCE</scope>
</reference>
<gene>
    <name evidence="2" type="ORF">PLEPLA_LOCUS1200</name>
</gene>
<sequence>MLGFRVRSQIESSRGTAAHTPLPLRVRWLRGWRTARTTVLSRQQQQLTNVALLAHSMNAMAIELDLLADRAEDLAKASSRLLTLSAAVAVATSCITAWQTLIHRCIWLNLSNLSEGLQKKLLEAPISSEALFRSQLQTALNHMQKTADEADKITGEINGILNISGRGVPRQRLVLPLLLLQGRHRRGKQESTSGLFLVHPAGGPPRKRGKRLSDANGRRMNLSEDAQTEPYDINGQTLRLGMHAYVDPLL</sequence>
<comment type="caution">
    <text evidence="2">The sequence shown here is derived from an EMBL/GenBank/DDBJ whole genome shotgun (WGS) entry which is preliminary data.</text>
</comment>
<keyword evidence="3" id="KW-1185">Reference proteome</keyword>
<evidence type="ECO:0000313" key="3">
    <source>
        <dbReference type="Proteomes" id="UP001153269"/>
    </source>
</evidence>
<dbReference type="EMBL" id="CADEAL010000057">
    <property type="protein sequence ID" value="CAB1413500.1"/>
    <property type="molecule type" value="Genomic_DNA"/>
</dbReference>
<evidence type="ECO:0000256" key="1">
    <source>
        <dbReference type="SAM" id="MobiDB-lite"/>
    </source>
</evidence>
<accession>A0A9N7TI45</accession>
<proteinExistence type="predicted"/>
<protein>
    <submittedName>
        <fullName evidence="2">Uncharacterized protein</fullName>
    </submittedName>
</protein>